<evidence type="ECO:0000313" key="1">
    <source>
        <dbReference type="EMBL" id="GIY70011.1"/>
    </source>
</evidence>
<sequence>MLPTMFHLSRHVSCHYFNSLRERSYLRHPPRIFSLIRAGNCPPGGLAGHFRDEEGCLEFIREMSATPFPVFFCVLFLTDSFLSSVRYGS</sequence>
<name>A0AAV4VHX3_9ARAC</name>
<dbReference type="Proteomes" id="UP001054837">
    <property type="component" value="Unassembled WGS sequence"/>
</dbReference>
<dbReference type="AlphaFoldDB" id="A0AAV4VHX3"/>
<evidence type="ECO:0000313" key="2">
    <source>
        <dbReference type="Proteomes" id="UP001054837"/>
    </source>
</evidence>
<protein>
    <submittedName>
        <fullName evidence="1">Uncharacterized protein</fullName>
    </submittedName>
</protein>
<proteinExistence type="predicted"/>
<comment type="caution">
    <text evidence="1">The sequence shown here is derived from an EMBL/GenBank/DDBJ whole genome shotgun (WGS) entry which is preliminary data.</text>
</comment>
<dbReference type="EMBL" id="BPLQ01013129">
    <property type="protein sequence ID" value="GIY70011.1"/>
    <property type="molecule type" value="Genomic_DNA"/>
</dbReference>
<gene>
    <name evidence="1" type="ORF">CDAR_536661</name>
</gene>
<organism evidence="1 2">
    <name type="scientific">Caerostris darwini</name>
    <dbReference type="NCBI Taxonomy" id="1538125"/>
    <lineage>
        <taxon>Eukaryota</taxon>
        <taxon>Metazoa</taxon>
        <taxon>Ecdysozoa</taxon>
        <taxon>Arthropoda</taxon>
        <taxon>Chelicerata</taxon>
        <taxon>Arachnida</taxon>
        <taxon>Araneae</taxon>
        <taxon>Araneomorphae</taxon>
        <taxon>Entelegynae</taxon>
        <taxon>Araneoidea</taxon>
        <taxon>Araneidae</taxon>
        <taxon>Caerostris</taxon>
    </lineage>
</organism>
<reference evidence="1 2" key="1">
    <citation type="submission" date="2021-06" db="EMBL/GenBank/DDBJ databases">
        <title>Caerostris darwini draft genome.</title>
        <authorList>
            <person name="Kono N."/>
            <person name="Arakawa K."/>
        </authorList>
    </citation>
    <scope>NUCLEOTIDE SEQUENCE [LARGE SCALE GENOMIC DNA]</scope>
</reference>
<accession>A0AAV4VHX3</accession>
<keyword evidence="2" id="KW-1185">Reference proteome</keyword>